<name>A0A853CTQ6_9MICO</name>
<gene>
    <name evidence="3" type="ORF">HNR13_002703</name>
</gene>
<evidence type="ECO:0000313" key="3">
    <source>
        <dbReference type="EMBL" id="NYJ24416.1"/>
    </source>
</evidence>
<evidence type="ECO:0000256" key="2">
    <source>
        <dbReference type="SAM" id="Phobius"/>
    </source>
</evidence>
<keyword evidence="2" id="KW-1133">Transmembrane helix</keyword>
<dbReference type="RefSeq" id="WP_246312768.1">
    <property type="nucleotide sequence ID" value="NZ_BAABEH010000001.1"/>
</dbReference>
<feature type="region of interest" description="Disordered" evidence="1">
    <location>
        <begin position="1"/>
        <end position="29"/>
    </location>
</feature>
<organism evidence="3 4">
    <name type="scientific">Leifsonia shinshuensis</name>
    <dbReference type="NCBI Taxonomy" id="150026"/>
    <lineage>
        <taxon>Bacteria</taxon>
        <taxon>Bacillati</taxon>
        <taxon>Actinomycetota</taxon>
        <taxon>Actinomycetes</taxon>
        <taxon>Micrococcales</taxon>
        <taxon>Microbacteriaceae</taxon>
        <taxon>Leifsonia</taxon>
    </lineage>
</organism>
<feature type="transmembrane region" description="Helical" evidence="2">
    <location>
        <begin position="71"/>
        <end position="92"/>
    </location>
</feature>
<accession>A0A853CTQ6</accession>
<feature type="transmembrane region" description="Helical" evidence="2">
    <location>
        <begin position="43"/>
        <end position="65"/>
    </location>
</feature>
<evidence type="ECO:0000313" key="4">
    <source>
        <dbReference type="Proteomes" id="UP000578352"/>
    </source>
</evidence>
<comment type="caution">
    <text evidence="3">The sequence shown here is derived from an EMBL/GenBank/DDBJ whole genome shotgun (WGS) entry which is preliminary data.</text>
</comment>
<protein>
    <submittedName>
        <fullName evidence="3">Uncharacterized protein</fullName>
    </submittedName>
</protein>
<dbReference type="EMBL" id="JACCFL010000001">
    <property type="protein sequence ID" value="NYJ24416.1"/>
    <property type="molecule type" value="Genomic_DNA"/>
</dbReference>
<evidence type="ECO:0000256" key="1">
    <source>
        <dbReference type="SAM" id="MobiDB-lite"/>
    </source>
</evidence>
<keyword evidence="2" id="KW-0472">Membrane</keyword>
<sequence>MTSPRDGATTPGVATPGVATPGVAPGRAGRLDDMVERTNGSPWFFIGGILLVVAGLGGPLLVDAATGDVQWLVRGAGVLVAIGGGVLIGFGLRRRRGR</sequence>
<dbReference type="Proteomes" id="UP000578352">
    <property type="component" value="Unassembled WGS sequence"/>
</dbReference>
<proteinExistence type="predicted"/>
<reference evidence="3 4" key="1">
    <citation type="submission" date="2020-07" db="EMBL/GenBank/DDBJ databases">
        <title>Sequencing the genomes of 1000 actinobacteria strains.</title>
        <authorList>
            <person name="Klenk H.-P."/>
        </authorList>
    </citation>
    <scope>NUCLEOTIDE SEQUENCE [LARGE SCALE GENOMIC DNA]</scope>
    <source>
        <strain evidence="3 4">DSM 15165</strain>
    </source>
</reference>
<dbReference type="AlphaFoldDB" id="A0A853CTQ6"/>
<keyword evidence="2" id="KW-0812">Transmembrane</keyword>